<dbReference type="PANTHER" id="PTHR11593">
    <property type="entry name" value="60S RIBOSOMAL PROTEIN L17"/>
    <property type="match status" value="1"/>
</dbReference>
<accession>A0A5A8DW90</accession>
<comment type="caution">
    <text evidence="7">The sequence shown here is derived from an EMBL/GenBank/DDBJ whole genome shotgun (WGS) entry which is preliminary data.</text>
</comment>
<evidence type="ECO:0000256" key="5">
    <source>
        <dbReference type="SAM" id="MobiDB-lite"/>
    </source>
</evidence>
<dbReference type="EMBL" id="VLTM01000001">
    <property type="protein sequence ID" value="KAA0168934.1"/>
    <property type="molecule type" value="Genomic_DNA"/>
</dbReference>
<keyword evidence="2 4" id="KW-0689">Ribosomal protein</keyword>
<evidence type="ECO:0000313" key="6">
    <source>
        <dbReference type="EMBL" id="KAA0164908.1"/>
    </source>
</evidence>
<dbReference type="AlphaFoldDB" id="A0A5A8DW90"/>
<comment type="similarity">
    <text evidence="1 4">Belongs to the universal ribosomal protein uL22 family.</text>
</comment>
<dbReference type="SUPFAM" id="SSF54843">
    <property type="entry name" value="Ribosomal protein L22"/>
    <property type="match status" value="1"/>
</dbReference>
<dbReference type="GO" id="GO:0002181">
    <property type="term" value="P:cytoplasmic translation"/>
    <property type="evidence" value="ECO:0007669"/>
    <property type="project" value="TreeGrafter"/>
</dbReference>
<proteinExistence type="inferred from homology"/>
<dbReference type="GO" id="GO:0003735">
    <property type="term" value="F:structural constituent of ribosome"/>
    <property type="evidence" value="ECO:0007669"/>
    <property type="project" value="InterPro"/>
</dbReference>
<protein>
    <recommendedName>
        <fullName evidence="10">Ribosomal protein L22</fullName>
    </recommendedName>
</protein>
<evidence type="ECO:0000313" key="7">
    <source>
        <dbReference type="EMBL" id="KAA0168934.1"/>
    </source>
</evidence>
<dbReference type="EMBL" id="VLTL01000051">
    <property type="protein sequence ID" value="KAA0164908.1"/>
    <property type="molecule type" value="Genomic_DNA"/>
</dbReference>
<name>A0A5A8DW90_CAFRO</name>
<evidence type="ECO:0000256" key="2">
    <source>
        <dbReference type="ARBA" id="ARBA00022980"/>
    </source>
</evidence>
<feature type="region of interest" description="Disordered" evidence="5">
    <location>
        <begin position="22"/>
        <end position="70"/>
    </location>
</feature>
<dbReference type="InterPro" id="IPR005721">
    <property type="entry name" value="Ribosomal_uL22_euk/arc"/>
</dbReference>
<dbReference type="NCBIfam" id="TIGR01038">
    <property type="entry name" value="uL22_arch_euk"/>
    <property type="match status" value="1"/>
</dbReference>
<dbReference type="Proteomes" id="UP000324907">
    <property type="component" value="Unassembled WGS sequence"/>
</dbReference>
<dbReference type="PANTHER" id="PTHR11593:SF10">
    <property type="entry name" value="60S RIBOSOMAL PROTEIN L17"/>
    <property type="match status" value="1"/>
</dbReference>
<keyword evidence="3 4" id="KW-0687">Ribonucleoprotein</keyword>
<dbReference type="InterPro" id="IPR001063">
    <property type="entry name" value="Ribosomal_uL22"/>
</dbReference>
<organism evidence="7 9">
    <name type="scientific">Cafeteria roenbergensis</name>
    <name type="common">Marine flagellate</name>
    <dbReference type="NCBI Taxonomy" id="33653"/>
    <lineage>
        <taxon>Eukaryota</taxon>
        <taxon>Sar</taxon>
        <taxon>Stramenopiles</taxon>
        <taxon>Bigyra</taxon>
        <taxon>Opalozoa</taxon>
        <taxon>Bicosoecida</taxon>
        <taxon>Cafeteriaceae</taxon>
        <taxon>Cafeteria</taxon>
    </lineage>
</organism>
<evidence type="ECO:0000313" key="9">
    <source>
        <dbReference type="Proteomes" id="UP000325113"/>
    </source>
</evidence>
<dbReference type="InterPro" id="IPR036394">
    <property type="entry name" value="Ribosomal_uL22_sf"/>
</dbReference>
<evidence type="ECO:0000256" key="4">
    <source>
        <dbReference type="RuleBase" id="RU004005"/>
    </source>
</evidence>
<evidence type="ECO:0000313" key="8">
    <source>
        <dbReference type="Proteomes" id="UP000324907"/>
    </source>
</evidence>
<dbReference type="Gene3D" id="3.90.470.10">
    <property type="entry name" value="Ribosomal protein L22/L17"/>
    <property type="match status" value="1"/>
</dbReference>
<evidence type="ECO:0000256" key="3">
    <source>
        <dbReference type="ARBA" id="ARBA00023274"/>
    </source>
</evidence>
<reference evidence="8 9" key="1">
    <citation type="submission" date="2019-07" db="EMBL/GenBank/DDBJ databases">
        <title>Genomes of Cafeteria roenbergensis.</title>
        <authorList>
            <person name="Fischer M.G."/>
            <person name="Hackl T."/>
            <person name="Roman M."/>
        </authorList>
    </citation>
    <scope>NUCLEOTIDE SEQUENCE [LARGE SCALE GENOMIC DNA]</scope>
    <source>
        <strain evidence="7 9">Cflag</strain>
        <strain evidence="6 8">RCC970-E3</strain>
    </source>
</reference>
<gene>
    <name evidence="6" type="ORF">FNF28_03642</name>
    <name evidence="7" type="ORF">FNF31_00095</name>
</gene>
<sequence>MAAVERLGLRCVSLGNPPACPTAAPPRLGPDASFHSPADATPRLGRPPAQGAGRATSCRHGQRAAHRPAPGSCVPAVTMVKDETYSHSKYSKWFSKEDTAAMPRARVTRCLVHYKKMREVAAAIRGMNIHEAIAYLNRVLEKQAGIPARVHTGGCGRHGVGKLVNAPGNCVMFPTKPTKAMIWILNNVLAGKTCEKLDDTERAALVLAHVQVNRSPKMRRRTYRAHGRISAYMRSPCHVEVIAKPRDMTVPSEAGKEEAEAAKRLTRKSMARLRLRLGQGATA</sequence>
<dbReference type="CDD" id="cd00336">
    <property type="entry name" value="Ribosomal_L22"/>
    <property type="match status" value="1"/>
</dbReference>
<dbReference type="Pfam" id="PF00237">
    <property type="entry name" value="Ribosomal_L22"/>
    <property type="match status" value="1"/>
</dbReference>
<evidence type="ECO:0000256" key="1">
    <source>
        <dbReference type="ARBA" id="ARBA00009451"/>
    </source>
</evidence>
<dbReference type="GO" id="GO:0022625">
    <property type="term" value="C:cytosolic large ribosomal subunit"/>
    <property type="evidence" value="ECO:0007669"/>
    <property type="project" value="TreeGrafter"/>
</dbReference>
<evidence type="ECO:0008006" key="10">
    <source>
        <dbReference type="Google" id="ProtNLM"/>
    </source>
</evidence>
<dbReference type="Proteomes" id="UP000325113">
    <property type="component" value="Unassembled WGS sequence"/>
</dbReference>